<dbReference type="EC" id="1.3.1.94" evidence="2 9"/>
<protein>
    <recommendedName>
        <fullName evidence="7 9">Polyprenal reductase</fullName>
        <ecNumber evidence="2 9">1.3.1.94</ecNumber>
    </recommendedName>
</protein>
<evidence type="ECO:0000256" key="1">
    <source>
        <dbReference type="ARBA" id="ARBA00004127"/>
    </source>
</evidence>
<feature type="transmembrane region" description="Helical" evidence="9">
    <location>
        <begin position="162"/>
        <end position="184"/>
    </location>
</feature>
<dbReference type="GO" id="GO:0005789">
    <property type="term" value="C:endoplasmic reticulum membrane"/>
    <property type="evidence" value="ECO:0007669"/>
    <property type="project" value="UniProtKB-SubCell"/>
</dbReference>
<dbReference type="InterPro" id="IPR001104">
    <property type="entry name" value="3-oxo-5_a-steroid_4-DH_C"/>
</dbReference>
<evidence type="ECO:0000256" key="8">
    <source>
        <dbReference type="ARBA" id="ARBA00049427"/>
    </source>
</evidence>
<dbReference type="OrthoDB" id="5788137at2759"/>
<dbReference type="UniPathway" id="UPA00378"/>
<comment type="subcellular location">
    <subcellularLocation>
        <location evidence="1">Endomembrane system</location>
        <topology evidence="1">Multi-pass membrane protein</topology>
    </subcellularLocation>
    <subcellularLocation>
        <location evidence="9">Endoplasmic reticulum membrane</location>
    </subcellularLocation>
</comment>
<dbReference type="GO" id="GO:0016095">
    <property type="term" value="P:polyprenol catabolic process"/>
    <property type="evidence" value="ECO:0007669"/>
    <property type="project" value="UniProtKB-UniRule"/>
</dbReference>
<reference evidence="11" key="1">
    <citation type="journal article" date="2013" name="Nature">
        <title>The genomes of four tapeworm species reveal adaptations to parasitism.</title>
        <authorList>
            <person name="Tsai I.J."/>
            <person name="Zarowiecki M."/>
            <person name="Holroyd N."/>
            <person name="Garciarrubio A."/>
            <person name="Sanchez-Flores A."/>
            <person name="Brooks K.L."/>
            <person name="Tracey A."/>
            <person name="Bobes R.J."/>
            <person name="Fragoso G."/>
            <person name="Sciutto E."/>
            <person name="Aslett M."/>
            <person name="Beasley H."/>
            <person name="Bennett H.M."/>
            <person name="Cai J."/>
            <person name="Camicia F."/>
            <person name="Clark R."/>
            <person name="Cucher M."/>
            <person name="De Silva N."/>
            <person name="Day T.A."/>
            <person name="Deplazes P."/>
            <person name="Estrada K."/>
            <person name="Fernandez C."/>
            <person name="Holland P.W."/>
            <person name="Hou J."/>
            <person name="Hu S."/>
            <person name="Huckvale T."/>
            <person name="Hung S.S."/>
            <person name="Kamenetzky L."/>
            <person name="Keane J.A."/>
            <person name="Kiss F."/>
            <person name="Koziol U."/>
            <person name="Lambert O."/>
            <person name="Liu K."/>
            <person name="Luo X."/>
            <person name="Luo Y."/>
            <person name="Macchiaroli N."/>
            <person name="Nichol S."/>
            <person name="Paps J."/>
            <person name="Parkinson J."/>
            <person name="Pouchkina-Stantcheva N."/>
            <person name="Riddiford N."/>
            <person name="Rosenzvit M."/>
            <person name="Salinas G."/>
            <person name="Wasmuth J.D."/>
            <person name="Zamanian M."/>
            <person name="Zheng Y."/>
            <person name="Cai X."/>
            <person name="Soberon X."/>
            <person name="Olson P.D."/>
            <person name="Laclette J.P."/>
            <person name="Brehm K."/>
            <person name="Berriman M."/>
            <person name="Garciarrubio A."/>
            <person name="Bobes R.J."/>
            <person name="Fragoso G."/>
            <person name="Sanchez-Flores A."/>
            <person name="Estrada K."/>
            <person name="Cevallos M.A."/>
            <person name="Morett E."/>
            <person name="Gonzalez V."/>
            <person name="Portillo T."/>
            <person name="Ochoa-Leyva A."/>
            <person name="Jose M.V."/>
            <person name="Sciutto E."/>
            <person name="Landa A."/>
            <person name="Jimenez L."/>
            <person name="Valdes V."/>
            <person name="Carrero J.C."/>
            <person name="Larralde C."/>
            <person name="Morales-Montor J."/>
            <person name="Limon-Lason J."/>
            <person name="Soberon X."/>
            <person name="Laclette J.P."/>
        </authorList>
    </citation>
    <scope>NUCLEOTIDE SEQUENCE [LARGE SCALE GENOMIC DNA]</scope>
</reference>
<dbReference type="GO" id="GO:0102389">
    <property type="term" value="F:polyprenol reductase activity"/>
    <property type="evidence" value="ECO:0007669"/>
    <property type="project" value="UniProtKB-UniRule"/>
</dbReference>
<organism evidence="11 12">
    <name type="scientific">Echinococcus multilocularis</name>
    <name type="common">Fox tapeworm</name>
    <dbReference type="NCBI Taxonomy" id="6211"/>
    <lineage>
        <taxon>Eukaryota</taxon>
        <taxon>Metazoa</taxon>
        <taxon>Spiralia</taxon>
        <taxon>Lophotrochozoa</taxon>
        <taxon>Platyhelminthes</taxon>
        <taxon>Cestoda</taxon>
        <taxon>Eucestoda</taxon>
        <taxon>Cyclophyllidea</taxon>
        <taxon>Taeniidae</taxon>
        <taxon>Echinococcus</taxon>
    </lineage>
</organism>
<evidence type="ECO:0000256" key="7">
    <source>
        <dbReference type="ARBA" id="ARBA00047186"/>
    </source>
</evidence>
<dbReference type="Proteomes" id="UP000017246">
    <property type="component" value="Unassembled WGS sequence"/>
</dbReference>
<dbReference type="EMBL" id="LN902845">
    <property type="protein sequence ID" value="CUT99637.1"/>
    <property type="molecule type" value="Genomic_DNA"/>
</dbReference>
<evidence type="ECO:0000256" key="3">
    <source>
        <dbReference type="ARBA" id="ARBA00022692"/>
    </source>
</evidence>
<proteinExistence type="inferred from homology"/>
<dbReference type="PANTHER" id="PTHR14624:SF0">
    <property type="entry name" value="POLYPRENOL REDUCTASE"/>
    <property type="match status" value="1"/>
</dbReference>
<dbReference type="OMA" id="HFLFEIC"/>
<evidence type="ECO:0000256" key="2">
    <source>
        <dbReference type="ARBA" id="ARBA00012522"/>
    </source>
</evidence>
<reference evidence="11" key="2">
    <citation type="submission" date="2015-11" db="EMBL/GenBank/DDBJ databases">
        <authorList>
            <person name="Zhang Y."/>
            <person name="Guo Z."/>
        </authorList>
    </citation>
    <scope>NUCLEOTIDE SEQUENCE</scope>
</reference>
<dbReference type="GO" id="GO:0006488">
    <property type="term" value="P:dolichol-linked oligosaccharide biosynthetic process"/>
    <property type="evidence" value="ECO:0007669"/>
    <property type="project" value="UniProtKB-UniRule"/>
</dbReference>
<feature type="transmembrane region" description="Helical" evidence="9">
    <location>
        <begin position="70"/>
        <end position="91"/>
    </location>
</feature>
<name>A0A068Y7M1_ECHMU</name>
<keyword evidence="3 9" id="KW-0812">Transmembrane</keyword>
<evidence type="ECO:0000256" key="4">
    <source>
        <dbReference type="ARBA" id="ARBA00022989"/>
    </source>
</evidence>
<comment type="pathway">
    <text evidence="9">Protein modification; protein glycosylation.</text>
</comment>
<dbReference type="Pfam" id="PF02544">
    <property type="entry name" value="Steroid_dh"/>
    <property type="match status" value="1"/>
</dbReference>
<evidence type="ECO:0000313" key="11">
    <source>
        <dbReference type="EMBL" id="CUT99637.1"/>
    </source>
</evidence>
<comment type="catalytic activity">
    <reaction evidence="8 9">
        <text>a di-trans,poly-cis-dolichal + NADP(+) = a di-trans,poly-cis-polyprenal + NADPH + H(+)</text>
        <dbReference type="Rhea" id="RHEA:80727"/>
        <dbReference type="Rhea" id="RHEA-COMP:19536"/>
        <dbReference type="Rhea" id="RHEA-COMP:19537"/>
        <dbReference type="ChEBI" id="CHEBI:15378"/>
        <dbReference type="ChEBI" id="CHEBI:57783"/>
        <dbReference type="ChEBI" id="CHEBI:58349"/>
        <dbReference type="ChEBI" id="CHEBI:231623"/>
        <dbReference type="ChEBI" id="CHEBI:231637"/>
        <dbReference type="EC" id="1.3.1.94"/>
    </reaction>
    <physiologicalReaction direction="right-to-left" evidence="8 9">
        <dbReference type="Rhea" id="RHEA:80729"/>
    </physiologicalReaction>
</comment>
<evidence type="ECO:0000313" key="12">
    <source>
        <dbReference type="Proteomes" id="UP000017246"/>
    </source>
</evidence>
<keyword evidence="9" id="KW-0521">NADP</keyword>
<dbReference type="PANTHER" id="PTHR14624">
    <property type="entry name" value="DFG10 PROTEIN"/>
    <property type="match status" value="1"/>
</dbReference>
<feature type="domain" description="3-oxo-5-alpha-steroid 4-dehydrogenase C-terminal" evidence="10">
    <location>
        <begin position="138"/>
        <end position="276"/>
    </location>
</feature>
<keyword evidence="4 9" id="KW-1133">Transmembrane helix</keyword>
<evidence type="ECO:0000256" key="5">
    <source>
        <dbReference type="ARBA" id="ARBA00023136"/>
    </source>
</evidence>
<comment type="function">
    <text evidence="9">Plays a key role in early steps of protein N-linked glycosylation by being involved in the conversion of polyprenol into dolichol. Acts as a polyprenal reductase that mediates the reduction of polyprenal into dolichal in a NADP-dependent mechanism. Dolichols are required for the synthesis of dolichol-linked monosaccharides and the oligosaccharide precursor used for N-glycosylation.</text>
</comment>
<keyword evidence="5 9" id="KW-0472">Membrane</keyword>
<accession>A0A068Y7M1</accession>
<dbReference type="eggNOG" id="KOG1640">
    <property type="taxonomic scope" value="Eukaryota"/>
</dbReference>
<dbReference type="AlphaFoldDB" id="A0A068Y7M1"/>
<evidence type="ECO:0000256" key="9">
    <source>
        <dbReference type="RuleBase" id="RU367081"/>
    </source>
</evidence>
<keyword evidence="9" id="KW-0256">Endoplasmic reticulum</keyword>
<dbReference type="PROSITE" id="PS50244">
    <property type="entry name" value="S5A_REDUCTASE"/>
    <property type="match status" value="1"/>
</dbReference>
<evidence type="ECO:0000256" key="6">
    <source>
        <dbReference type="ARBA" id="ARBA00046320"/>
    </source>
</evidence>
<dbReference type="STRING" id="6211.A0A068Y7M1"/>
<dbReference type="GO" id="GO:0003865">
    <property type="term" value="F:3-oxo-5-alpha-steroid 4-dehydrogenase activity"/>
    <property type="evidence" value="ECO:0007669"/>
    <property type="project" value="TreeGrafter"/>
</dbReference>
<keyword evidence="12" id="KW-1185">Reference proteome</keyword>
<keyword evidence="9" id="KW-0560">Oxidoreductase</keyword>
<dbReference type="GO" id="GO:0160198">
    <property type="term" value="F:polyprenal reductase activity"/>
    <property type="evidence" value="ECO:0007669"/>
    <property type="project" value="UniProtKB-EC"/>
</dbReference>
<sequence>MPCVGVVDFVRDSVIFVYMLASTVSFASILLYKYPQACHSIPLLRTLFLFGKCAPIKESKYPLLQVPKRFFAHFYVTAVIIPLLTLFVALYRHCSATATNAALLAMFCHALKRLYENLFVHVFSNSKMSVAHYFFGHFFYLTMSPCIYWSSRYTDKRGMVSVISYMFCAVFIMTLQHLVMRQLAHARICASKDKQNTYLVPKGYMFTYLTCPHFSLEIALYVLNHVFLGFHLMPFTAVFLFVLSNQLCSGVINHLWYLVHFSEFAQSRKILIPFIF</sequence>
<feature type="transmembrane region" description="Helical" evidence="9">
    <location>
        <begin position="130"/>
        <end position="150"/>
    </location>
</feature>
<comment type="similarity">
    <text evidence="6 9">Belongs to the steroid 5-alpha reductase family. Polyprenal reductase subfamily.</text>
</comment>
<evidence type="ECO:0000259" key="10">
    <source>
        <dbReference type="Pfam" id="PF02544"/>
    </source>
</evidence>
<dbReference type="InterPro" id="IPR039698">
    <property type="entry name" value="Dfg10/SRD5A3"/>
</dbReference>
<feature type="transmembrane region" description="Helical" evidence="9">
    <location>
        <begin position="15"/>
        <end position="32"/>
    </location>
</feature>